<dbReference type="RefSeq" id="XP_059319777.1">
    <property type="nucleotide sequence ID" value="XM_059463618.1"/>
</dbReference>
<dbReference type="Proteomes" id="UP000091956">
    <property type="component" value="Unassembled WGS sequence"/>
</dbReference>
<gene>
    <name evidence="2" type="ORF">VE01_04460</name>
</gene>
<name>A0A1B8GP68_9PEZI</name>
<dbReference type="AlphaFoldDB" id="A0A1B8GP68"/>
<accession>A0A1B8GP68</accession>
<sequence length="412" mass="45690">MRLLSNELPMNNKPNYPFANQEHKVKELLHWLRVAKSTALFLLFAVLGNFVLMYGLIRYPCKPSPAECSTYCTAINAPRMVELPPPIEVAKLIPTSSSPVSTEVVVRQSKIEVRGADFKESKDLSVRPTSEVSTHLEDRNRWWILAMSGFWTANQFIAWWNMVEACKDFSDASNVINCVWGAVTTAITAAGAFWGGQQTFGRLQVWLSNNAIQFGGFKRDEAGLELLDNLSTILSSPVTHLGAFDFAPLGLNGTLSTRTSKDPIDVFGFTSPEGLPMHFSFLGHLDNMDGNGKKQFAFKFGIGPGVVPVKGREIFNHQYFTKGGIDFLLNENIGEGGVLSTKYDYAQMLQEVECLMRTGSTAAGHFFQIFDNDRKGTIAGGAVAPFRGSDHWSAITQMYHGKWPLPLDKRCT</sequence>
<keyword evidence="3" id="KW-1185">Reference proteome</keyword>
<feature type="transmembrane region" description="Helical" evidence="1">
    <location>
        <begin position="174"/>
        <end position="194"/>
    </location>
</feature>
<reference evidence="3" key="2">
    <citation type="journal article" date="2018" name="Nat. Commun.">
        <title>Extreme sensitivity to ultraviolet light in the fungal pathogen causing white-nose syndrome of bats.</title>
        <authorList>
            <person name="Palmer J.M."/>
            <person name="Drees K.P."/>
            <person name="Foster J.T."/>
            <person name="Lindner D.L."/>
        </authorList>
    </citation>
    <scope>NUCLEOTIDE SEQUENCE [LARGE SCALE GENOMIC DNA]</scope>
    <source>
        <strain evidence="3">UAMH 10579</strain>
    </source>
</reference>
<proteinExistence type="predicted"/>
<feature type="transmembrane region" description="Helical" evidence="1">
    <location>
        <begin position="142"/>
        <end position="162"/>
    </location>
</feature>
<keyword evidence="1" id="KW-0472">Membrane</keyword>
<feature type="transmembrane region" description="Helical" evidence="1">
    <location>
        <begin position="38"/>
        <end position="57"/>
    </location>
</feature>
<dbReference type="GeneID" id="28837846"/>
<protein>
    <submittedName>
        <fullName evidence="2">Uncharacterized protein</fullName>
    </submittedName>
</protein>
<evidence type="ECO:0000313" key="3">
    <source>
        <dbReference type="Proteomes" id="UP000091956"/>
    </source>
</evidence>
<reference evidence="2 3" key="1">
    <citation type="submission" date="2016-03" db="EMBL/GenBank/DDBJ databases">
        <title>Comparative genomics of Pseudogymnoascus destructans, the fungus causing white-nose syndrome of bats.</title>
        <authorList>
            <person name="Palmer J.M."/>
            <person name="Drees K.P."/>
            <person name="Foster J.T."/>
            <person name="Lindner D.L."/>
        </authorList>
    </citation>
    <scope>NUCLEOTIDE SEQUENCE [LARGE SCALE GENOMIC DNA]</scope>
    <source>
        <strain evidence="2 3">UAMH 10579</strain>
    </source>
</reference>
<dbReference type="EMBL" id="KV460221">
    <property type="protein sequence ID" value="OBT97645.2"/>
    <property type="molecule type" value="Genomic_DNA"/>
</dbReference>
<keyword evidence="1" id="KW-1133">Transmembrane helix</keyword>
<keyword evidence="1" id="KW-0812">Transmembrane</keyword>
<evidence type="ECO:0000256" key="1">
    <source>
        <dbReference type="SAM" id="Phobius"/>
    </source>
</evidence>
<evidence type="ECO:0000313" key="2">
    <source>
        <dbReference type="EMBL" id="OBT97645.2"/>
    </source>
</evidence>
<organism evidence="2 3">
    <name type="scientific">Pseudogymnoascus verrucosus</name>
    <dbReference type="NCBI Taxonomy" id="342668"/>
    <lineage>
        <taxon>Eukaryota</taxon>
        <taxon>Fungi</taxon>
        <taxon>Dikarya</taxon>
        <taxon>Ascomycota</taxon>
        <taxon>Pezizomycotina</taxon>
        <taxon>Leotiomycetes</taxon>
        <taxon>Thelebolales</taxon>
        <taxon>Thelebolaceae</taxon>
        <taxon>Pseudogymnoascus</taxon>
    </lineage>
</organism>